<dbReference type="Proteomes" id="UP000826254">
    <property type="component" value="Chromosome"/>
</dbReference>
<evidence type="ECO:0000256" key="2">
    <source>
        <dbReference type="ARBA" id="ARBA00022475"/>
    </source>
</evidence>
<feature type="transmembrane region" description="Helical" evidence="6">
    <location>
        <begin position="102"/>
        <end position="124"/>
    </location>
</feature>
<evidence type="ECO:0000256" key="6">
    <source>
        <dbReference type="SAM" id="Phobius"/>
    </source>
</evidence>
<dbReference type="KEGG" id="hmp:K6T50_03925"/>
<evidence type="ECO:0000256" key="5">
    <source>
        <dbReference type="ARBA" id="ARBA00023136"/>
    </source>
</evidence>
<keyword evidence="8" id="KW-1185">Reference proteome</keyword>
<reference evidence="7 8" key="1">
    <citation type="journal article" date="2021" name="Int. J. Syst. Evol. Microbiol.">
        <title>Halobaculum halophilum sp. nov. and Halobaculum salinum sp. nov., isolated from salt lake and saline soil.</title>
        <authorList>
            <person name="Cui H.L."/>
            <person name="Shi X.W."/>
            <person name="Yin X.M."/>
            <person name="Yang X.Y."/>
            <person name="Hou J."/>
            <person name="Zhu L."/>
        </authorList>
    </citation>
    <scope>NUCLEOTIDE SEQUENCE [LARGE SCALE GENOMIC DNA]</scope>
    <source>
        <strain evidence="7 8">NBRC 109044</strain>
    </source>
</reference>
<dbReference type="Gene3D" id="1.20.1740.10">
    <property type="entry name" value="Amino acid/polyamine transporter I"/>
    <property type="match status" value="1"/>
</dbReference>
<feature type="transmembrane region" description="Helical" evidence="6">
    <location>
        <begin position="130"/>
        <end position="152"/>
    </location>
</feature>
<keyword evidence="2" id="KW-1003">Cell membrane</keyword>
<feature type="transmembrane region" description="Helical" evidence="6">
    <location>
        <begin position="393"/>
        <end position="416"/>
    </location>
</feature>
<dbReference type="PANTHER" id="PTHR42770:SF11">
    <property type="entry name" value="INNER MEMBRANE TRANSPORT PROTEIN YBAT"/>
    <property type="match status" value="1"/>
</dbReference>
<dbReference type="Pfam" id="PF13520">
    <property type="entry name" value="AA_permease_2"/>
    <property type="match status" value="1"/>
</dbReference>
<name>A0A8T8WEZ7_9EURY</name>
<dbReference type="PIRSF" id="PIRSF006060">
    <property type="entry name" value="AA_transporter"/>
    <property type="match status" value="1"/>
</dbReference>
<proteinExistence type="predicted"/>
<dbReference type="AlphaFoldDB" id="A0A8T8WEZ7"/>
<feature type="transmembrane region" description="Helical" evidence="6">
    <location>
        <begin position="277"/>
        <end position="301"/>
    </location>
</feature>
<feature type="transmembrane region" description="Helical" evidence="6">
    <location>
        <begin position="200"/>
        <end position="221"/>
    </location>
</feature>
<feature type="transmembrane region" description="Helical" evidence="6">
    <location>
        <begin position="233"/>
        <end position="257"/>
    </location>
</feature>
<dbReference type="RefSeq" id="WP_222608105.1">
    <property type="nucleotide sequence ID" value="NZ_CP081958.1"/>
</dbReference>
<dbReference type="InterPro" id="IPR002293">
    <property type="entry name" value="AA/rel_permease1"/>
</dbReference>
<dbReference type="GO" id="GO:0022857">
    <property type="term" value="F:transmembrane transporter activity"/>
    <property type="evidence" value="ECO:0007669"/>
    <property type="project" value="InterPro"/>
</dbReference>
<feature type="transmembrane region" description="Helical" evidence="6">
    <location>
        <begin position="16"/>
        <end position="36"/>
    </location>
</feature>
<gene>
    <name evidence="7" type="ORF">K6T50_03925</name>
</gene>
<feature type="transmembrane region" description="Helical" evidence="6">
    <location>
        <begin position="357"/>
        <end position="381"/>
    </location>
</feature>
<sequence length="475" mass="49518">MSSTQRRDSNSLSRDIGLLGAVSTVVAGTLGAGLFVTLGTASSTTGPSVILVVVLSGILAMSIATNYSWMATIFPAAAGSYAYISRTFDSRLPGFVVTWSKWLGYMAADAALAIGFGSYLQVFYPNVTLPFGIDFTVGAGFGLLTVLFLVNLVGSKGYSVSQNVIFGALILSILVLVVPGTANIDAANYRPFFTGGFDGFIAAAVPLFYAYIGIAVAGQMGAEVKNPSRNLPLAMAGGTAILILLYVWTAAVIYGVVSDYTVLANSARPLATAAEVFLGEAGTAIVAIGGLLATASSVHAVMAAGIKMPYSWAWDEVFPTQFVAVSDRFGTPHFSLLTLYVVASALTFWSTGLAQAIAIATFSYLIAYFSVSVTVLYILLGDTGLGEAAGFDLGYGLFATAVVAIIGSGALLTQAYQGSLQVYVPWMVVGLAVFGAYWYRGKQSDTDVEAILATLPGVHSTDAEHDPDIEVTSDD</sequence>
<evidence type="ECO:0000313" key="7">
    <source>
        <dbReference type="EMBL" id="QZP38304.1"/>
    </source>
</evidence>
<feature type="transmembrane region" description="Helical" evidence="6">
    <location>
        <begin position="164"/>
        <end position="180"/>
    </location>
</feature>
<protein>
    <submittedName>
        <fullName evidence="7">APC family permease</fullName>
    </submittedName>
</protein>
<evidence type="ECO:0000256" key="1">
    <source>
        <dbReference type="ARBA" id="ARBA00004651"/>
    </source>
</evidence>
<dbReference type="PANTHER" id="PTHR42770">
    <property type="entry name" value="AMINO ACID TRANSPORTER-RELATED"/>
    <property type="match status" value="1"/>
</dbReference>
<evidence type="ECO:0000313" key="8">
    <source>
        <dbReference type="Proteomes" id="UP000826254"/>
    </source>
</evidence>
<evidence type="ECO:0000256" key="3">
    <source>
        <dbReference type="ARBA" id="ARBA00022692"/>
    </source>
</evidence>
<dbReference type="EMBL" id="CP081958">
    <property type="protein sequence ID" value="QZP38304.1"/>
    <property type="molecule type" value="Genomic_DNA"/>
</dbReference>
<evidence type="ECO:0000256" key="4">
    <source>
        <dbReference type="ARBA" id="ARBA00022989"/>
    </source>
</evidence>
<feature type="transmembrane region" description="Helical" evidence="6">
    <location>
        <begin position="422"/>
        <end position="439"/>
    </location>
</feature>
<keyword evidence="3 6" id="KW-0812">Transmembrane</keyword>
<dbReference type="GO" id="GO:0005886">
    <property type="term" value="C:plasma membrane"/>
    <property type="evidence" value="ECO:0007669"/>
    <property type="project" value="UniProtKB-SubCell"/>
</dbReference>
<keyword evidence="5 6" id="KW-0472">Membrane</keyword>
<dbReference type="InterPro" id="IPR050367">
    <property type="entry name" value="APC_superfamily"/>
</dbReference>
<organism evidence="7 8">
    <name type="scientific">Halobaculum magnesiiphilum</name>
    <dbReference type="NCBI Taxonomy" id="1017351"/>
    <lineage>
        <taxon>Archaea</taxon>
        <taxon>Methanobacteriati</taxon>
        <taxon>Methanobacteriota</taxon>
        <taxon>Stenosarchaea group</taxon>
        <taxon>Halobacteria</taxon>
        <taxon>Halobacteriales</taxon>
        <taxon>Haloferacaceae</taxon>
        <taxon>Halobaculum</taxon>
    </lineage>
</organism>
<comment type="subcellular location">
    <subcellularLocation>
        <location evidence="1">Cell membrane</location>
        <topology evidence="1">Multi-pass membrane protein</topology>
    </subcellularLocation>
</comment>
<dbReference type="GeneID" id="67177261"/>
<accession>A0A8T8WEZ7</accession>
<feature type="transmembrane region" description="Helical" evidence="6">
    <location>
        <begin position="48"/>
        <end position="81"/>
    </location>
</feature>
<keyword evidence="4 6" id="KW-1133">Transmembrane helix</keyword>
<feature type="transmembrane region" description="Helical" evidence="6">
    <location>
        <begin position="334"/>
        <end position="351"/>
    </location>
</feature>